<gene>
    <name evidence="3" type="ORF">RhiXN_01633</name>
</gene>
<sequence>MSPDWFRSRDEIRFGISRATQTHLLIKHPRSPVKMRGIGFNICPNWLSVIEREDTIYSVSTHPTHPNLVMTAGEEGLVRLHDLRSPGSVFPSMEGVVVRNSEINDAQWCPTSGASHSFIVAQQNGNVCLLDSRMAFSTSINPAENLDPKNAIHHYATWVTKAGSSSSWGPEPSSVAFSSDGMRVAITLKDFTPVLYDTFHASPLAQFCRLRICNCQMQPSRKHGSFGGAGLGLPEDSVYCAGSDDFRVYAWAVPSRDTLEQNVRYCKSDQWLLETDTSCMGFVTPDDPHTVSVPSCLRHPDFLLGGHRSIVNTAAFHPTLPLIFTSGVESHIRMHSMRPIPGGRASEPVELSRVLPPSSQLSRISFRAAAYGADTLSREEIQVYREIPREDRTIFMFDEILRMEEAPDIFQTRPQISLLNDYYA</sequence>
<dbReference type="InterPro" id="IPR045151">
    <property type="entry name" value="DCAF8"/>
</dbReference>
<evidence type="ECO:0000313" key="4">
    <source>
        <dbReference type="Proteomes" id="UP000650533"/>
    </source>
</evidence>
<keyword evidence="2" id="KW-0677">Repeat</keyword>
<dbReference type="EMBL" id="CP059673">
    <property type="protein sequence ID" value="QRW27038.1"/>
    <property type="molecule type" value="Genomic_DNA"/>
</dbReference>
<dbReference type="PANTHER" id="PTHR15574">
    <property type="entry name" value="WD REPEAT DOMAIN-CONTAINING FAMILY"/>
    <property type="match status" value="1"/>
</dbReference>
<dbReference type="GO" id="GO:0045717">
    <property type="term" value="P:negative regulation of fatty acid biosynthetic process"/>
    <property type="evidence" value="ECO:0007669"/>
    <property type="project" value="TreeGrafter"/>
</dbReference>
<accession>A0A8H8PB57</accession>
<dbReference type="GeneID" id="67023915"/>
<dbReference type="AlphaFoldDB" id="A0A8H8PB57"/>
<name>A0A8H8PB57_9AGAM</name>
<dbReference type="Pfam" id="PF00400">
    <property type="entry name" value="WD40"/>
    <property type="match status" value="1"/>
</dbReference>
<dbReference type="Gene3D" id="2.130.10.10">
    <property type="entry name" value="YVTN repeat-like/Quinoprotein amine dehydrogenase"/>
    <property type="match status" value="1"/>
</dbReference>
<organism evidence="3 4">
    <name type="scientific">Rhizoctonia solani</name>
    <dbReference type="NCBI Taxonomy" id="456999"/>
    <lineage>
        <taxon>Eukaryota</taxon>
        <taxon>Fungi</taxon>
        <taxon>Dikarya</taxon>
        <taxon>Basidiomycota</taxon>
        <taxon>Agaricomycotina</taxon>
        <taxon>Agaricomycetes</taxon>
        <taxon>Cantharellales</taxon>
        <taxon>Ceratobasidiaceae</taxon>
        <taxon>Rhizoctonia</taxon>
    </lineage>
</organism>
<dbReference type="GO" id="GO:0005737">
    <property type="term" value="C:cytoplasm"/>
    <property type="evidence" value="ECO:0007669"/>
    <property type="project" value="TreeGrafter"/>
</dbReference>
<evidence type="ECO:0000256" key="1">
    <source>
        <dbReference type="ARBA" id="ARBA00022574"/>
    </source>
</evidence>
<dbReference type="Proteomes" id="UP000650533">
    <property type="component" value="Chromosome 16"/>
</dbReference>
<dbReference type="SUPFAM" id="SSF50978">
    <property type="entry name" value="WD40 repeat-like"/>
    <property type="match status" value="1"/>
</dbReference>
<dbReference type="GO" id="GO:0080008">
    <property type="term" value="C:Cul4-RING E3 ubiquitin ligase complex"/>
    <property type="evidence" value="ECO:0007669"/>
    <property type="project" value="TreeGrafter"/>
</dbReference>
<keyword evidence="1" id="KW-0853">WD repeat</keyword>
<reference evidence="3" key="1">
    <citation type="submission" date="2020-05" db="EMBL/GenBank/DDBJ databases">
        <title>Evolutionary and genomic comparisons of hybrid uninucleate and nonhybrid Rhizoctonia fungi.</title>
        <authorList>
            <person name="Li C."/>
            <person name="Chen X."/>
        </authorList>
    </citation>
    <scope>NUCLEOTIDE SEQUENCE</scope>
    <source>
        <strain evidence="3">AG-1 IA</strain>
    </source>
</reference>
<dbReference type="InterPro" id="IPR001680">
    <property type="entry name" value="WD40_rpt"/>
</dbReference>
<dbReference type="KEGG" id="rsx:RhiXN_01633"/>
<evidence type="ECO:0000313" key="3">
    <source>
        <dbReference type="EMBL" id="QRW27038.1"/>
    </source>
</evidence>
<protein>
    <submittedName>
        <fullName evidence="3">DDB1-and CUL4-associated factor 5</fullName>
    </submittedName>
</protein>
<dbReference type="PANTHER" id="PTHR15574:SF40">
    <property type="entry name" value="WD AND TETRATRICOPEPTIDE REPEATS PROTEIN 1"/>
    <property type="match status" value="1"/>
</dbReference>
<dbReference type="InterPro" id="IPR036322">
    <property type="entry name" value="WD40_repeat_dom_sf"/>
</dbReference>
<proteinExistence type="predicted"/>
<dbReference type="InterPro" id="IPR015943">
    <property type="entry name" value="WD40/YVTN_repeat-like_dom_sf"/>
</dbReference>
<evidence type="ECO:0000256" key="2">
    <source>
        <dbReference type="ARBA" id="ARBA00022737"/>
    </source>
</evidence>
<dbReference type="RefSeq" id="XP_043187275.1">
    <property type="nucleotide sequence ID" value="XM_043321452.1"/>
</dbReference>
<dbReference type="SMART" id="SM00320">
    <property type="entry name" value="WD40"/>
    <property type="match status" value="3"/>
</dbReference>